<comment type="caution">
    <text evidence="1">The sequence shown here is derived from an EMBL/GenBank/DDBJ whole genome shotgun (WGS) entry which is preliminary data.</text>
</comment>
<evidence type="ECO:0000313" key="2">
    <source>
        <dbReference type="Proteomes" id="UP001152320"/>
    </source>
</evidence>
<sequence length="60" mass="6820">MAFTCETEIALTDSAACGPFYRNFRMCMVLSNLDSAQGYGRSFGEETLDRYFQLEEVGIY</sequence>
<dbReference type="Proteomes" id="UP001152320">
    <property type="component" value="Chromosome 10"/>
</dbReference>
<reference evidence="1" key="1">
    <citation type="submission" date="2021-10" db="EMBL/GenBank/DDBJ databases">
        <title>Tropical sea cucumber genome reveals ecological adaptation and Cuvierian tubules defense mechanism.</title>
        <authorList>
            <person name="Chen T."/>
        </authorList>
    </citation>
    <scope>NUCLEOTIDE SEQUENCE</scope>
    <source>
        <strain evidence="1">Nanhai2018</strain>
        <tissue evidence="1">Muscle</tissue>
    </source>
</reference>
<dbReference type="EMBL" id="JAIZAY010000010">
    <property type="protein sequence ID" value="KAJ8034701.1"/>
    <property type="molecule type" value="Genomic_DNA"/>
</dbReference>
<protein>
    <submittedName>
        <fullName evidence="1">Uncharacterized protein</fullName>
    </submittedName>
</protein>
<dbReference type="AlphaFoldDB" id="A0A9Q1BY85"/>
<proteinExistence type="predicted"/>
<keyword evidence="2" id="KW-1185">Reference proteome</keyword>
<name>A0A9Q1BY85_HOLLE</name>
<gene>
    <name evidence="1" type="ORF">HOLleu_21653</name>
</gene>
<evidence type="ECO:0000313" key="1">
    <source>
        <dbReference type="EMBL" id="KAJ8034701.1"/>
    </source>
</evidence>
<organism evidence="1 2">
    <name type="scientific">Holothuria leucospilota</name>
    <name type="common">Black long sea cucumber</name>
    <name type="synonym">Mertensiothuria leucospilota</name>
    <dbReference type="NCBI Taxonomy" id="206669"/>
    <lineage>
        <taxon>Eukaryota</taxon>
        <taxon>Metazoa</taxon>
        <taxon>Echinodermata</taxon>
        <taxon>Eleutherozoa</taxon>
        <taxon>Echinozoa</taxon>
        <taxon>Holothuroidea</taxon>
        <taxon>Aspidochirotacea</taxon>
        <taxon>Aspidochirotida</taxon>
        <taxon>Holothuriidae</taxon>
        <taxon>Holothuria</taxon>
    </lineage>
</organism>
<accession>A0A9Q1BY85</accession>